<dbReference type="PROSITE" id="PS50980">
    <property type="entry name" value="COA_CT_NTER"/>
    <property type="match status" value="1"/>
</dbReference>
<dbReference type="UniPathway" id="UPA00655">
    <property type="reaction ID" value="UER00711"/>
</dbReference>
<comment type="function">
    <text evidence="10">Component of the acetyl coenzyme A carboxylase (ACC) complex. First, biotin carboxylase catalyzes the carboxylation of biotin on its carrier protein (BCCP) and then the CO(2) group is transferred by the carboxyltransferase to acetyl-CoA to form malonyl-CoA.</text>
</comment>
<dbReference type="Pfam" id="PF03255">
    <property type="entry name" value="ACCA"/>
    <property type="match status" value="1"/>
</dbReference>
<dbReference type="InterPro" id="IPR011762">
    <property type="entry name" value="COA_CT_N"/>
</dbReference>
<keyword evidence="5 10" id="KW-0276">Fatty acid metabolism</keyword>
<dbReference type="Gene3D" id="3.90.226.10">
    <property type="entry name" value="2-enoyl-CoA Hydratase, Chain A, domain 1"/>
    <property type="match status" value="2"/>
</dbReference>
<dbReference type="NCBIfam" id="NF004344">
    <property type="entry name" value="PRK05724.1"/>
    <property type="match status" value="1"/>
</dbReference>
<dbReference type="PRINTS" id="PR01069">
    <property type="entry name" value="ACCCTRFRASEA"/>
</dbReference>
<dbReference type="GO" id="GO:0006633">
    <property type="term" value="P:fatty acid biosynthetic process"/>
    <property type="evidence" value="ECO:0007669"/>
    <property type="project" value="UniProtKB-KW"/>
</dbReference>
<keyword evidence="14" id="KW-1185">Reference proteome</keyword>
<evidence type="ECO:0000259" key="11">
    <source>
        <dbReference type="PROSITE" id="PS50980"/>
    </source>
</evidence>
<dbReference type="EMBL" id="VULZ01000006">
    <property type="protein sequence ID" value="MSS14827.1"/>
    <property type="molecule type" value="Genomic_DNA"/>
</dbReference>
<dbReference type="PROSITE" id="PS50989">
    <property type="entry name" value="COA_CT_CTER"/>
    <property type="match status" value="1"/>
</dbReference>
<evidence type="ECO:0000256" key="5">
    <source>
        <dbReference type="ARBA" id="ARBA00022832"/>
    </source>
</evidence>
<keyword evidence="10" id="KW-0963">Cytoplasm</keyword>
<dbReference type="NCBIfam" id="TIGR00513">
    <property type="entry name" value="accA"/>
    <property type="match status" value="1"/>
</dbReference>
<keyword evidence="8 10" id="KW-0275">Fatty acid biosynthesis</keyword>
<evidence type="ECO:0000256" key="8">
    <source>
        <dbReference type="ARBA" id="ARBA00023160"/>
    </source>
</evidence>
<dbReference type="AlphaFoldDB" id="A0A6L5X5S2"/>
<dbReference type="GO" id="GO:0005524">
    <property type="term" value="F:ATP binding"/>
    <property type="evidence" value="ECO:0007669"/>
    <property type="project" value="UniProtKB-KW"/>
</dbReference>
<dbReference type="RefSeq" id="WP_328597058.1">
    <property type="nucleotide sequence ID" value="NZ_VULZ01000006.1"/>
</dbReference>
<comment type="subcellular location">
    <subcellularLocation>
        <location evidence="10">Cytoplasm</location>
    </subcellularLocation>
</comment>
<dbReference type="GO" id="GO:0009317">
    <property type="term" value="C:acetyl-CoA carboxylase complex"/>
    <property type="evidence" value="ECO:0007669"/>
    <property type="project" value="InterPro"/>
</dbReference>
<proteinExistence type="inferred from homology"/>
<keyword evidence="2 10" id="KW-0444">Lipid biosynthesis</keyword>
<dbReference type="InterPro" id="IPR001095">
    <property type="entry name" value="Acetyl_CoA_COase_a_su"/>
</dbReference>
<comment type="subunit">
    <text evidence="10">Acetyl-CoA carboxylase is a heterohexamer composed of biotin carboxyl carrier protein (AccB), biotin carboxylase (AccC) and two subunits each of ACCase subunit alpha (AccA) and ACCase subunit beta (AccD).</text>
</comment>
<dbReference type="EC" id="2.1.3.15" evidence="10"/>
<organism evidence="13 14">
    <name type="scientific">Porcincola intestinalis</name>
    <dbReference type="NCBI Taxonomy" id="2606632"/>
    <lineage>
        <taxon>Bacteria</taxon>
        <taxon>Bacillati</taxon>
        <taxon>Bacillota</taxon>
        <taxon>Clostridia</taxon>
        <taxon>Lachnospirales</taxon>
        <taxon>Lachnospiraceae</taxon>
        <taxon>Porcincola</taxon>
    </lineage>
</organism>
<dbReference type="NCBIfam" id="NF041504">
    <property type="entry name" value="AccA_sub"/>
    <property type="match status" value="1"/>
</dbReference>
<dbReference type="SUPFAM" id="SSF52096">
    <property type="entry name" value="ClpP/crotonase"/>
    <property type="match status" value="2"/>
</dbReference>
<dbReference type="GO" id="GO:0003989">
    <property type="term" value="F:acetyl-CoA carboxylase activity"/>
    <property type="evidence" value="ECO:0007669"/>
    <property type="project" value="InterPro"/>
</dbReference>
<evidence type="ECO:0000256" key="4">
    <source>
        <dbReference type="ARBA" id="ARBA00022741"/>
    </source>
</evidence>
<keyword evidence="6 10" id="KW-0067">ATP-binding</keyword>
<gene>
    <name evidence="10" type="primary">accA</name>
    <name evidence="13" type="ORF">FYJ35_07175</name>
</gene>
<evidence type="ECO:0000256" key="1">
    <source>
        <dbReference type="ARBA" id="ARBA00004956"/>
    </source>
</evidence>
<protein>
    <recommendedName>
        <fullName evidence="10">Acetyl-coenzyme A carboxylase carboxyl transferase subunit alpha</fullName>
        <shortName evidence="10">ACCase subunit alpha</shortName>
        <shortName evidence="10">Acetyl-CoA carboxylase carboxyltransferase subunit alpha</shortName>
        <ecNumber evidence="10">2.1.3.15</ecNumber>
    </recommendedName>
</protein>
<comment type="caution">
    <text evidence="13">The sequence shown here is derived from an EMBL/GenBank/DDBJ whole genome shotgun (WGS) entry which is preliminary data.</text>
</comment>
<reference evidence="13 14" key="1">
    <citation type="submission" date="2019-08" db="EMBL/GenBank/DDBJ databases">
        <title>In-depth cultivation of the pig gut microbiome towards novel bacterial diversity and tailored functional studies.</title>
        <authorList>
            <person name="Wylensek D."/>
            <person name="Hitch T.C.A."/>
            <person name="Clavel T."/>
        </authorList>
    </citation>
    <scope>NUCLEOTIDE SEQUENCE [LARGE SCALE GENOMIC DNA]</scope>
    <source>
        <strain evidence="13 14">Oil+RF-744-WCA-WT-11</strain>
    </source>
</reference>
<evidence type="ECO:0000256" key="6">
    <source>
        <dbReference type="ARBA" id="ARBA00022840"/>
    </source>
</evidence>
<dbReference type="InterPro" id="IPR029045">
    <property type="entry name" value="ClpP/crotonase-like_dom_sf"/>
</dbReference>
<sequence>MGENPFEGKRAILLAYREQRARGRKYAHVGLKLRRLMDPESFTELWQDLETQDPLHFPGYREKLTDNQQRTGARDALMCVKGTIGSFHVVCCELSASFLMGSMGSVVGEKIARAAKMADQDKCPLIIISASGGARMQEGMYALFQMEKTAASIRRFQKHGGLFISILTDPTMGGVSASFASLGDVILAEPDALIGFAGPRVIAQTIHQKLPKGFQKAQFQLNHGFVDRIAEPEKMRDEVLQLLRFHAKEEKEQASGQPKVVKTTGCGASHRRRLSAYERVRLVRSEDRPKITDYIAALFTDFTELCGDRCGTEDPAILCGLAFFGSQPVTVIGHRKGKNLRDSLRYNFGMPGPGGYRKALRMMREAEKFGRPVITFIDTPGAYPGKEAEENGISSAIAENLAAMAELRVPILSIVTGEGSSGGALGIGAGDRILMLENAVYSVLSPEGFASILWKDSKRAAEASEIMQITAPELLERGLIDGIIEEPEGGIQKDPASCYSRMKEAIGSFLSDMEKADVDELTERRYQKYRLFEGPLRPACRASDDAVIRQKKSFSSLQKQESDI</sequence>
<comment type="pathway">
    <text evidence="1 10">Lipid metabolism; malonyl-CoA biosynthesis; malonyl-CoA from acetyl-CoA: step 1/1.</text>
</comment>
<keyword evidence="3 10" id="KW-0808">Transferase</keyword>
<keyword evidence="7 10" id="KW-0443">Lipid metabolism</keyword>
<dbReference type="Proteomes" id="UP000481852">
    <property type="component" value="Unassembled WGS sequence"/>
</dbReference>
<keyword evidence="13" id="KW-0436">Ligase</keyword>
<feature type="domain" description="CoA carboxyltransferase C-terminal" evidence="12">
    <location>
        <begin position="246"/>
        <end position="512"/>
    </location>
</feature>
<keyword evidence="4 10" id="KW-0547">Nucleotide-binding</keyword>
<comment type="similarity">
    <text evidence="10">Belongs to the AccA family.</text>
</comment>
<evidence type="ECO:0000256" key="10">
    <source>
        <dbReference type="HAMAP-Rule" id="MF_00823"/>
    </source>
</evidence>
<comment type="catalytic activity">
    <reaction evidence="9 10">
        <text>N(6)-carboxybiotinyl-L-lysyl-[protein] + acetyl-CoA = N(6)-biotinyl-L-lysyl-[protein] + malonyl-CoA</text>
        <dbReference type="Rhea" id="RHEA:54728"/>
        <dbReference type="Rhea" id="RHEA-COMP:10505"/>
        <dbReference type="Rhea" id="RHEA-COMP:10506"/>
        <dbReference type="ChEBI" id="CHEBI:57288"/>
        <dbReference type="ChEBI" id="CHEBI:57384"/>
        <dbReference type="ChEBI" id="CHEBI:83144"/>
        <dbReference type="ChEBI" id="CHEBI:83145"/>
        <dbReference type="EC" id="2.1.3.15"/>
    </reaction>
</comment>
<evidence type="ECO:0000256" key="2">
    <source>
        <dbReference type="ARBA" id="ARBA00022516"/>
    </source>
</evidence>
<evidence type="ECO:0000313" key="14">
    <source>
        <dbReference type="Proteomes" id="UP000481852"/>
    </source>
</evidence>
<dbReference type="GO" id="GO:2001295">
    <property type="term" value="P:malonyl-CoA biosynthetic process"/>
    <property type="evidence" value="ECO:0007669"/>
    <property type="project" value="UniProtKB-UniRule"/>
</dbReference>
<dbReference type="HAMAP" id="MF_00823">
    <property type="entry name" value="AcetylCoA_CT_alpha"/>
    <property type="match status" value="1"/>
</dbReference>
<dbReference type="PANTHER" id="PTHR42853:SF3">
    <property type="entry name" value="ACETYL-COENZYME A CARBOXYLASE CARBOXYL TRANSFERASE SUBUNIT ALPHA, CHLOROPLASTIC"/>
    <property type="match status" value="1"/>
</dbReference>
<accession>A0A6L5X5S2</accession>
<dbReference type="InterPro" id="IPR011763">
    <property type="entry name" value="COA_CT_C"/>
</dbReference>
<feature type="domain" description="CoA carboxyltransferase N-terminal" evidence="11">
    <location>
        <begin position="1"/>
        <end position="261"/>
    </location>
</feature>
<dbReference type="PANTHER" id="PTHR42853">
    <property type="entry name" value="ACETYL-COENZYME A CARBOXYLASE CARBOXYL TRANSFERASE SUBUNIT ALPHA"/>
    <property type="match status" value="1"/>
</dbReference>
<name>A0A6L5X5S2_9FIRM</name>
<evidence type="ECO:0000259" key="12">
    <source>
        <dbReference type="PROSITE" id="PS50989"/>
    </source>
</evidence>
<dbReference type="GO" id="GO:0016743">
    <property type="term" value="F:carboxyl- or carbamoyltransferase activity"/>
    <property type="evidence" value="ECO:0007669"/>
    <property type="project" value="UniProtKB-UniRule"/>
</dbReference>
<evidence type="ECO:0000256" key="9">
    <source>
        <dbReference type="ARBA" id="ARBA00049152"/>
    </source>
</evidence>
<evidence type="ECO:0000313" key="13">
    <source>
        <dbReference type="EMBL" id="MSS14827.1"/>
    </source>
</evidence>
<evidence type="ECO:0000256" key="7">
    <source>
        <dbReference type="ARBA" id="ARBA00023098"/>
    </source>
</evidence>
<evidence type="ECO:0000256" key="3">
    <source>
        <dbReference type="ARBA" id="ARBA00022679"/>
    </source>
</evidence>